<evidence type="ECO:0000313" key="1">
    <source>
        <dbReference type="EMBL" id="MBI1756409.1"/>
    </source>
</evidence>
<dbReference type="AlphaFoldDB" id="A0A931LSA9"/>
<evidence type="ECO:0000313" key="2">
    <source>
        <dbReference type="Proteomes" id="UP000727962"/>
    </source>
</evidence>
<dbReference type="Proteomes" id="UP000727962">
    <property type="component" value="Unassembled WGS sequence"/>
</dbReference>
<name>A0A931LSA9_FIMGI</name>
<reference evidence="1" key="1">
    <citation type="submission" date="2020-07" db="EMBL/GenBank/DDBJ databases">
        <title>Huge and variable diversity of episymbiotic CPR bacteria and DPANN archaea in groundwater ecosystems.</title>
        <authorList>
            <person name="He C.Y."/>
            <person name="Keren R."/>
            <person name="Whittaker M."/>
            <person name="Farag I.F."/>
            <person name="Doudna J."/>
            <person name="Cate J.H.D."/>
            <person name="Banfield J.F."/>
        </authorList>
    </citation>
    <scope>NUCLEOTIDE SEQUENCE</scope>
    <source>
        <strain evidence="1">NC_groundwater_17_Pr7_B-0.1um_64_12</strain>
    </source>
</reference>
<gene>
    <name evidence="1" type="ORF">HYR64_04795</name>
</gene>
<dbReference type="EMBL" id="JACOSL010000030">
    <property type="protein sequence ID" value="MBI1756409.1"/>
    <property type="molecule type" value="Genomic_DNA"/>
</dbReference>
<sequence>MEAADPVWDDESILRGYYEGKDWHQISCYLALQFNSFTFKLATYQYYIQSQLLCPDYDDKGKQLGIGPSEMMLLYVDRALTKRAEEMASVFTEDQMDSISLYVLLYARAGQDGCRRAYDQLWHRYCLRGEAWLDSLSQ</sequence>
<accession>A0A931LSA9</accession>
<protein>
    <submittedName>
        <fullName evidence="1">Uncharacterized protein</fullName>
    </submittedName>
</protein>
<organism evidence="1 2">
    <name type="scientific">Fimbriimonas ginsengisoli</name>
    <dbReference type="NCBI Taxonomy" id="1005039"/>
    <lineage>
        <taxon>Bacteria</taxon>
        <taxon>Bacillati</taxon>
        <taxon>Armatimonadota</taxon>
        <taxon>Fimbriimonadia</taxon>
        <taxon>Fimbriimonadales</taxon>
        <taxon>Fimbriimonadaceae</taxon>
        <taxon>Fimbriimonas</taxon>
    </lineage>
</organism>
<proteinExistence type="predicted"/>
<comment type="caution">
    <text evidence="1">The sequence shown here is derived from an EMBL/GenBank/DDBJ whole genome shotgun (WGS) entry which is preliminary data.</text>
</comment>